<name>A0A6G0JAB7_LARCR</name>
<dbReference type="Proteomes" id="UP000424527">
    <property type="component" value="Unassembled WGS sequence"/>
</dbReference>
<organism evidence="2 3">
    <name type="scientific">Larimichthys crocea</name>
    <name type="common">Large yellow croaker</name>
    <name type="synonym">Pseudosciaena crocea</name>
    <dbReference type="NCBI Taxonomy" id="215358"/>
    <lineage>
        <taxon>Eukaryota</taxon>
        <taxon>Metazoa</taxon>
        <taxon>Chordata</taxon>
        <taxon>Craniata</taxon>
        <taxon>Vertebrata</taxon>
        <taxon>Euteleostomi</taxon>
        <taxon>Actinopterygii</taxon>
        <taxon>Neopterygii</taxon>
        <taxon>Teleostei</taxon>
        <taxon>Neoteleostei</taxon>
        <taxon>Acanthomorphata</taxon>
        <taxon>Eupercaria</taxon>
        <taxon>Sciaenidae</taxon>
        <taxon>Larimichthys</taxon>
    </lineage>
</organism>
<accession>A0A6G0JAB7</accession>
<dbReference type="AlphaFoldDB" id="A0A6G0JAB7"/>
<gene>
    <name evidence="2" type="ORF">D5F01_LYC00692</name>
</gene>
<comment type="caution">
    <text evidence="2">The sequence shown here is derived from an EMBL/GenBank/DDBJ whole genome shotgun (WGS) entry which is preliminary data.</text>
</comment>
<feature type="region of interest" description="Disordered" evidence="1">
    <location>
        <begin position="29"/>
        <end position="108"/>
    </location>
</feature>
<evidence type="ECO:0000313" key="2">
    <source>
        <dbReference type="EMBL" id="KAE8300547.1"/>
    </source>
</evidence>
<dbReference type="EMBL" id="REGW02000001">
    <property type="protein sequence ID" value="KAE8300547.1"/>
    <property type="molecule type" value="Genomic_DNA"/>
</dbReference>
<proteinExistence type="predicted"/>
<keyword evidence="3" id="KW-1185">Reference proteome</keyword>
<protein>
    <submittedName>
        <fullName evidence="2">Uncharacterized protein</fullName>
    </submittedName>
</protein>
<feature type="compositionally biased region" description="Polar residues" evidence="1">
    <location>
        <begin position="29"/>
        <end position="41"/>
    </location>
</feature>
<evidence type="ECO:0000256" key="1">
    <source>
        <dbReference type="SAM" id="MobiDB-lite"/>
    </source>
</evidence>
<sequence length="160" mass="17514">MWVASTHQLSGEGPIVELRASQLLSRQAYATRTQSDTQNLPEGSAGRPVTGRAKRVKRQGLTAPAPSRPLLRLHLNGSDKHETAQSYEVSRGSIGRERKSESHPSPTYLGVKLDRTLSFKQHLDSAKGKTTARALIRRLAGTTWGATTKTLRISTEALVF</sequence>
<evidence type="ECO:0000313" key="3">
    <source>
        <dbReference type="Proteomes" id="UP000424527"/>
    </source>
</evidence>
<reference evidence="2 3" key="1">
    <citation type="submission" date="2019-07" db="EMBL/GenBank/DDBJ databases">
        <title>Chromosome genome assembly for large yellow croaker.</title>
        <authorList>
            <person name="Xiao S."/>
        </authorList>
    </citation>
    <scope>NUCLEOTIDE SEQUENCE [LARGE SCALE GENOMIC DNA]</scope>
    <source>
        <strain evidence="2">JMULYC20181020</strain>
        <tissue evidence="2">Muscle</tissue>
    </source>
</reference>